<sequence>MNRNGASKGALLAAALLLFSPAAAGSSAAAPAAKAAAAAKTVSALSLPATIAVGGQVLVLDKGSSVFLHEGRTYLPLRAASEALGLEAAWDNAAKKLSLQQPSDAGRQALAAKLAARLKAEGRSADGGVKLALTPVPVRFHAFGQEAALPSGQQVFIAKGTLYVPLRFAAELTGASVAWDGKRLRVDIAPEAQAGSGGGAEDGLSGGEDVAAPPAGGASSPAPTASPSPAVPPAGGGGGGWAPPPATPAPSASPAPSAPPGSPAPSPTASPSPGATPTPSPGATPTPSPGATPTPSPSASEEEIHRQARSEADALRGKCRSDLVALALRYSSASTGAEKAKARQEGEAVFAACDAAFERIMSGTRAKLEAGGYSTERLQEYRKEYERELAEGRALLEGLLG</sequence>
<protein>
    <submittedName>
        <fullName evidence="4">Chitinase</fullName>
        <ecNumber evidence="4">3.2.1.14</ecNumber>
    </submittedName>
</protein>
<feature type="compositionally biased region" description="Low complexity" evidence="1">
    <location>
        <begin position="207"/>
        <end position="223"/>
    </location>
</feature>
<dbReference type="AlphaFoldDB" id="A0A2N5NAH9"/>
<gene>
    <name evidence="4" type="ORF">B8V81_1538</name>
</gene>
<keyword evidence="2" id="KW-0732">Signal</keyword>
<dbReference type="GO" id="GO:0008843">
    <property type="term" value="F:endochitinase activity"/>
    <property type="evidence" value="ECO:0007669"/>
    <property type="project" value="UniProtKB-EC"/>
</dbReference>
<feature type="signal peptide" evidence="2">
    <location>
        <begin position="1"/>
        <end position="24"/>
    </location>
</feature>
<dbReference type="InterPro" id="IPR012854">
    <property type="entry name" value="Cu_amine_oxidase-like_N"/>
</dbReference>
<feature type="compositionally biased region" description="Pro residues" evidence="1">
    <location>
        <begin position="242"/>
        <end position="296"/>
    </location>
</feature>
<name>A0A2N5NAH9_9BACL</name>
<keyword evidence="4" id="KW-0378">Hydrolase</keyword>
<keyword evidence="4" id="KW-0326">Glycosidase</keyword>
<evidence type="ECO:0000313" key="5">
    <source>
        <dbReference type="Proteomes" id="UP000234789"/>
    </source>
</evidence>
<feature type="domain" description="Copper amine oxidase-like N-terminal" evidence="3">
    <location>
        <begin position="152"/>
        <end position="187"/>
    </location>
</feature>
<feature type="domain" description="Copper amine oxidase-like N-terminal" evidence="3">
    <location>
        <begin position="65"/>
        <end position="97"/>
    </location>
</feature>
<dbReference type="InterPro" id="IPR036582">
    <property type="entry name" value="Mao_N_sf"/>
</dbReference>
<reference evidence="4 5" key="1">
    <citation type="submission" date="2017-05" db="EMBL/GenBank/DDBJ databases">
        <title>Functional genome analysis of Paenibacillus pasadenensis strain R16: insights on endophytic life style and antifungal activity.</title>
        <authorList>
            <person name="Passera A."/>
            <person name="Marcolungo L."/>
            <person name="Casati P."/>
            <person name="Brasca M."/>
            <person name="Quaglino F."/>
            <person name="Delledonne M."/>
        </authorList>
    </citation>
    <scope>NUCLEOTIDE SEQUENCE [LARGE SCALE GENOMIC DNA]</scope>
    <source>
        <strain evidence="4 5">R16</strain>
    </source>
</reference>
<evidence type="ECO:0000259" key="3">
    <source>
        <dbReference type="Pfam" id="PF07833"/>
    </source>
</evidence>
<evidence type="ECO:0000256" key="2">
    <source>
        <dbReference type="SAM" id="SignalP"/>
    </source>
</evidence>
<evidence type="ECO:0000313" key="4">
    <source>
        <dbReference type="EMBL" id="PLT47314.1"/>
    </source>
</evidence>
<feature type="region of interest" description="Disordered" evidence="1">
    <location>
        <begin position="190"/>
        <end position="315"/>
    </location>
</feature>
<accession>A0A2N5NAH9</accession>
<dbReference type="EC" id="3.2.1.14" evidence="4"/>
<dbReference type="Pfam" id="PF07833">
    <property type="entry name" value="Cu_amine_oxidN1"/>
    <property type="match status" value="2"/>
</dbReference>
<organism evidence="4 5">
    <name type="scientific">Paenibacillus pasadenensis</name>
    <dbReference type="NCBI Taxonomy" id="217090"/>
    <lineage>
        <taxon>Bacteria</taxon>
        <taxon>Bacillati</taxon>
        <taxon>Bacillota</taxon>
        <taxon>Bacilli</taxon>
        <taxon>Bacillales</taxon>
        <taxon>Paenibacillaceae</taxon>
        <taxon>Paenibacillus</taxon>
    </lineage>
</organism>
<dbReference type="Gene3D" id="3.30.457.10">
    <property type="entry name" value="Copper amine oxidase-like, N-terminal domain"/>
    <property type="match status" value="1"/>
</dbReference>
<comment type="caution">
    <text evidence="4">The sequence shown here is derived from an EMBL/GenBank/DDBJ whole genome shotgun (WGS) entry which is preliminary data.</text>
</comment>
<dbReference type="RefSeq" id="WP_101808060.1">
    <property type="nucleotide sequence ID" value="NZ_NFEZ01000003.1"/>
</dbReference>
<feature type="compositionally biased region" description="Basic and acidic residues" evidence="1">
    <location>
        <begin position="302"/>
        <end position="315"/>
    </location>
</feature>
<feature type="chain" id="PRO_5039715273" evidence="2">
    <location>
        <begin position="25"/>
        <end position="401"/>
    </location>
</feature>
<feature type="compositionally biased region" description="Gly residues" evidence="1">
    <location>
        <begin position="195"/>
        <end position="206"/>
    </location>
</feature>
<evidence type="ECO:0000256" key="1">
    <source>
        <dbReference type="SAM" id="MobiDB-lite"/>
    </source>
</evidence>
<dbReference type="Proteomes" id="UP000234789">
    <property type="component" value="Unassembled WGS sequence"/>
</dbReference>
<proteinExistence type="predicted"/>
<keyword evidence="5" id="KW-1185">Reference proteome</keyword>
<dbReference type="EMBL" id="NFEZ01000003">
    <property type="protein sequence ID" value="PLT47314.1"/>
    <property type="molecule type" value="Genomic_DNA"/>
</dbReference>